<name>A0ABR2E6Q7_9ROSI</name>
<keyword evidence="2" id="KW-1185">Reference proteome</keyword>
<organism evidence="1 2">
    <name type="scientific">Hibiscus sabdariffa</name>
    <name type="common">roselle</name>
    <dbReference type="NCBI Taxonomy" id="183260"/>
    <lineage>
        <taxon>Eukaryota</taxon>
        <taxon>Viridiplantae</taxon>
        <taxon>Streptophyta</taxon>
        <taxon>Embryophyta</taxon>
        <taxon>Tracheophyta</taxon>
        <taxon>Spermatophyta</taxon>
        <taxon>Magnoliopsida</taxon>
        <taxon>eudicotyledons</taxon>
        <taxon>Gunneridae</taxon>
        <taxon>Pentapetalae</taxon>
        <taxon>rosids</taxon>
        <taxon>malvids</taxon>
        <taxon>Malvales</taxon>
        <taxon>Malvaceae</taxon>
        <taxon>Malvoideae</taxon>
        <taxon>Hibiscus</taxon>
    </lineage>
</organism>
<evidence type="ECO:0000313" key="1">
    <source>
        <dbReference type="EMBL" id="KAK8553688.1"/>
    </source>
</evidence>
<accession>A0ABR2E6Q7</accession>
<proteinExistence type="predicted"/>
<reference evidence="1 2" key="1">
    <citation type="journal article" date="2024" name="G3 (Bethesda)">
        <title>Genome assembly of Hibiscus sabdariffa L. provides insights into metabolisms of medicinal natural products.</title>
        <authorList>
            <person name="Kim T."/>
        </authorList>
    </citation>
    <scope>NUCLEOTIDE SEQUENCE [LARGE SCALE GENOMIC DNA]</scope>
    <source>
        <strain evidence="1">TK-2024</strain>
        <tissue evidence="1">Old leaves</tissue>
    </source>
</reference>
<dbReference type="Proteomes" id="UP001472677">
    <property type="component" value="Unassembled WGS sequence"/>
</dbReference>
<sequence>MAGKYKPFLAAIFLQVGYAGMDILSKAALNQERSEERVLVKKRGHDNSGNGMTVNDECIIAQTLVLALDKISFPAYPSCKKIGARNGLYLTAIFCPMISLD</sequence>
<protein>
    <submittedName>
        <fullName evidence="1">Uncharacterized protein</fullName>
    </submittedName>
</protein>
<comment type="caution">
    <text evidence="1">The sequence shown here is derived from an EMBL/GenBank/DDBJ whole genome shotgun (WGS) entry which is preliminary data.</text>
</comment>
<gene>
    <name evidence="1" type="ORF">V6N12_030672</name>
</gene>
<evidence type="ECO:0000313" key="2">
    <source>
        <dbReference type="Proteomes" id="UP001472677"/>
    </source>
</evidence>
<dbReference type="EMBL" id="JBBPBM010000019">
    <property type="protein sequence ID" value="KAK8553688.1"/>
    <property type="molecule type" value="Genomic_DNA"/>
</dbReference>